<keyword evidence="2" id="KW-1133">Transmembrane helix</keyword>
<evidence type="ECO:0000256" key="1">
    <source>
        <dbReference type="SAM" id="MobiDB-lite"/>
    </source>
</evidence>
<proteinExistence type="predicted"/>
<sequence>MTGKTFVNKDEQLRLMCNATGGESLPDEIDWFFKGEKLSTDDAKGISIVKQVNLMDRTIHSVLKIKSAQMTDAGSYVCRTSDLQVNSAQVEVLNAESKNIKREITNSSQDKYDIPKSRHDRLDKSGSENGGNVSSPSSGQHIILLIIFLICLVTLLTDGYKTTMIVT</sequence>
<evidence type="ECO:0000313" key="5">
    <source>
        <dbReference type="Proteomes" id="UP000735302"/>
    </source>
</evidence>
<keyword evidence="2" id="KW-0472">Membrane</keyword>
<keyword evidence="2" id="KW-0812">Transmembrane</keyword>
<dbReference type="PROSITE" id="PS50835">
    <property type="entry name" value="IG_LIKE"/>
    <property type="match status" value="1"/>
</dbReference>
<feature type="compositionally biased region" description="Basic and acidic residues" evidence="1">
    <location>
        <begin position="104"/>
        <end position="126"/>
    </location>
</feature>
<dbReference type="Pfam" id="PF13927">
    <property type="entry name" value="Ig_3"/>
    <property type="match status" value="1"/>
</dbReference>
<dbReference type="Gene3D" id="2.60.40.10">
    <property type="entry name" value="Immunoglobulins"/>
    <property type="match status" value="1"/>
</dbReference>
<protein>
    <submittedName>
        <fullName evidence="4">Protein cepu-1</fullName>
    </submittedName>
</protein>
<feature type="region of interest" description="Disordered" evidence="1">
    <location>
        <begin position="104"/>
        <end position="136"/>
    </location>
</feature>
<comment type="caution">
    <text evidence="4">The sequence shown here is derived from an EMBL/GenBank/DDBJ whole genome shotgun (WGS) entry which is preliminary data.</text>
</comment>
<dbReference type="AlphaFoldDB" id="A0AAV4AHA6"/>
<name>A0AAV4AHA6_9GAST</name>
<dbReference type="InterPro" id="IPR036179">
    <property type="entry name" value="Ig-like_dom_sf"/>
</dbReference>
<evidence type="ECO:0000259" key="3">
    <source>
        <dbReference type="PROSITE" id="PS50835"/>
    </source>
</evidence>
<dbReference type="InterPro" id="IPR007110">
    <property type="entry name" value="Ig-like_dom"/>
</dbReference>
<dbReference type="SMART" id="SM00409">
    <property type="entry name" value="IG"/>
    <property type="match status" value="1"/>
</dbReference>
<keyword evidence="5" id="KW-1185">Reference proteome</keyword>
<reference evidence="4 5" key="1">
    <citation type="journal article" date="2021" name="Elife">
        <title>Chloroplast acquisition without the gene transfer in kleptoplastic sea slugs, Plakobranchus ocellatus.</title>
        <authorList>
            <person name="Maeda T."/>
            <person name="Takahashi S."/>
            <person name="Yoshida T."/>
            <person name="Shimamura S."/>
            <person name="Takaki Y."/>
            <person name="Nagai Y."/>
            <person name="Toyoda A."/>
            <person name="Suzuki Y."/>
            <person name="Arimoto A."/>
            <person name="Ishii H."/>
            <person name="Satoh N."/>
            <person name="Nishiyama T."/>
            <person name="Hasebe M."/>
            <person name="Maruyama T."/>
            <person name="Minagawa J."/>
            <person name="Obokata J."/>
            <person name="Shigenobu S."/>
        </authorList>
    </citation>
    <scope>NUCLEOTIDE SEQUENCE [LARGE SCALE GENOMIC DNA]</scope>
</reference>
<organism evidence="4 5">
    <name type="scientific">Plakobranchus ocellatus</name>
    <dbReference type="NCBI Taxonomy" id="259542"/>
    <lineage>
        <taxon>Eukaryota</taxon>
        <taxon>Metazoa</taxon>
        <taxon>Spiralia</taxon>
        <taxon>Lophotrochozoa</taxon>
        <taxon>Mollusca</taxon>
        <taxon>Gastropoda</taxon>
        <taxon>Heterobranchia</taxon>
        <taxon>Euthyneura</taxon>
        <taxon>Panpulmonata</taxon>
        <taxon>Sacoglossa</taxon>
        <taxon>Placobranchoidea</taxon>
        <taxon>Plakobranchidae</taxon>
        <taxon>Plakobranchus</taxon>
    </lineage>
</organism>
<evidence type="ECO:0000256" key="2">
    <source>
        <dbReference type="SAM" id="Phobius"/>
    </source>
</evidence>
<dbReference type="SUPFAM" id="SSF48726">
    <property type="entry name" value="Immunoglobulin"/>
    <property type="match status" value="1"/>
</dbReference>
<dbReference type="Proteomes" id="UP000735302">
    <property type="component" value="Unassembled WGS sequence"/>
</dbReference>
<evidence type="ECO:0000313" key="4">
    <source>
        <dbReference type="EMBL" id="GFO07701.1"/>
    </source>
</evidence>
<feature type="domain" description="Ig-like" evidence="3">
    <location>
        <begin position="1"/>
        <end position="91"/>
    </location>
</feature>
<dbReference type="InterPro" id="IPR003599">
    <property type="entry name" value="Ig_sub"/>
</dbReference>
<dbReference type="EMBL" id="BLXT01003909">
    <property type="protein sequence ID" value="GFO07701.1"/>
    <property type="molecule type" value="Genomic_DNA"/>
</dbReference>
<accession>A0AAV4AHA6</accession>
<gene>
    <name evidence="4" type="ORF">PoB_003420600</name>
</gene>
<dbReference type="CDD" id="cd00096">
    <property type="entry name" value="Ig"/>
    <property type="match status" value="1"/>
</dbReference>
<dbReference type="InterPro" id="IPR013783">
    <property type="entry name" value="Ig-like_fold"/>
</dbReference>
<feature type="transmembrane region" description="Helical" evidence="2">
    <location>
        <begin position="142"/>
        <end position="160"/>
    </location>
</feature>